<dbReference type="EC" id="2.8.1.12" evidence="4"/>
<dbReference type="InterPro" id="IPR028888">
    <property type="entry name" value="MOCS2B_euk"/>
</dbReference>
<dbReference type="Pfam" id="PF02597">
    <property type="entry name" value="ThiS"/>
    <property type="match status" value="1"/>
</dbReference>
<comment type="subcellular location">
    <subcellularLocation>
        <location evidence="4">Cytoplasm</location>
    </subcellularLocation>
</comment>
<dbReference type="Pfam" id="PF02391">
    <property type="entry name" value="MoaE"/>
    <property type="match status" value="1"/>
</dbReference>
<comment type="catalytic activity">
    <reaction evidence="4">
        <text>2 [molybdopterin-synthase sulfur-carrier protein]-C-terminal-Gly-aminoethanethioate + cyclic pyranopterin phosphate + H2O = molybdopterin + 2 [molybdopterin-synthase sulfur-carrier protein]-C-terminal Gly-Gly + 2 H(+)</text>
        <dbReference type="Rhea" id="RHEA:26333"/>
        <dbReference type="Rhea" id="RHEA-COMP:12202"/>
        <dbReference type="Rhea" id="RHEA-COMP:19907"/>
        <dbReference type="ChEBI" id="CHEBI:15377"/>
        <dbReference type="ChEBI" id="CHEBI:15378"/>
        <dbReference type="ChEBI" id="CHEBI:58698"/>
        <dbReference type="ChEBI" id="CHEBI:59648"/>
        <dbReference type="ChEBI" id="CHEBI:90778"/>
        <dbReference type="ChEBI" id="CHEBI:232372"/>
        <dbReference type="EC" id="2.8.1.12"/>
    </reaction>
</comment>
<comment type="function">
    <text evidence="4">Catalytic subunit of the molybdopterin synthase complex, a complex that catalyzes the conversion of precursor Z into molybdopterin. Acts by mediating the incorporation of 2 sulfur atoms from thiocarboxylated MOCS2A into precursor Z to generate a dithiolene group.</text>
</comment>
<dbReference type="AlphaFoldDB" id="A0A553N6K4"/>
<organism evidence="5 6">
    <name type="scientific">Tigriopus californicus</name>
    <name type="common">Marine copepod</name>
    <dbReference type="NCBI Taxonomy" id="6832"/>
    <lineage>
        <taxon>Eukaryota</taxon>
        <taxon>Metazoa</taxon>
        <taxon>Ecdysozoa</taxon>
        <taxon>Arthropoda</taxon>
        <taxon>Crustacea</taxon>
        <taxon>Multicrustacea</taxon>
        <taxon>Hexanauplia</taxon>
        <taxon>Copepoda</taxon>
        <taxon>Harpacticoida</taxon>
        <taxon>Harpacticidae</taxon>
        <taxon>Tigriopus</taxon>
    </lineage>
</organism>
<comment type="similarity">
    <text evidence="4">Belongs to the MoaE family. MOCS2B subfamily.</text>
</comment>
<comment type="caution">
    <text evidence="5">The sequence shown here is derived from an EMBL/GenBank/DDBJ whole genome shotgun (WGS) entry which is preliminary data.</text>
</comment>
<sequence length="468" mass="52476">MSVSIKVLLFAKARELAGTHELTLNVVPNLSASDLVTQIEAQCPDLAILRGSFVLALNQDYVDHNQVLDLKSGDELAVIPPISGDSIKITGECLHISEISNIVTSPSTGATSLFIGTTRDNFDGKTVLRLEYEAYIPMAEKELKKLCSKVRDKWNVANIAIHHRIGVVPVTEASVVIAISSAHRQESLEAVHFAIDELKATVPIWKKEVYEGESNAWKENKECKWKGQNFLESDECDSNSESESDIDPKFVQVVAPKSEIDRRMQAFIQRKRDEINNSNVLEFCNRHVSEKNDFSCARTDAVLWRQNGSSSHLRQTQVVNAIGPQTENYPIRDHASLLQNAPFIKSEDTAKIGGGEPLDSGDQLPEGVRERFQTLEKKLILERGQPVPKDVYARLKLLEDHVRRLEGTSPEYLDLFQGRMVVKAENDSRDREANEERREVLAQSLTGLNTRIQELQASLRVKSEPTDK</sequence>
<dbReference type="GO" id="GO:0030366">
    <property type="term" value="F:molybdopterin synthase activity"/>
    <property type="evidence" value="ECO:0007669"/>
    <property type="project" value="UniProtKB-UniRule"/>
</dbReference>
<dbReference type="Proteomes" id="UP000318571">
    <property type="component" value="Chromosome 8"/>
</dbReference>
<protein>
    <recommendedName>
        <fullName evidence="4">Molybdopterin synthase catalytic subunit</fullName>
        <ecNumber evidence="4">2.8.1.12</ecNumber>
    </recommendedName>
    <alternativeName>
        <fullName evidence="4">Molybdenum cofactor synthesis protein 2 large subunit</fullName>
    </alternativeName>
    <alternativeName>
        <fullName evidence="4">Molybdenum cofactor synthesis protein 2B</fullName>
        <shortName evidence="4">MOCS2B</shortName>
    </alternativeName>
</protein>
<evidence type="ECO:0000313" key="6">
    <source>
        <dbReference type="Proteomes" id="UP000318571"/>
    </source>
</evidence>
<feature type="binding site" evidence="4">
    <location>
        <begin position="183"/>
        <end position="184"/>
    </location>
    <ligand>
        <name>substrate</name>
    </ligand>
</feature>
<dbReference type="SUPFAM" id="SSF54690">
    <property type="entry name" value="Molybdopterin synthase subunit MoaE"/>
    <property type="match status" value="1"/>
</dbReference>
<comment type="pathway">
    <text evidence="4">Cofactor biosynthesis; molybdopterin biosynthesis.</text>
</comment>
<dbReference type="InterPro" id="IPR003749">
    <property type="entry name" value="ThiS/MoaD-like"/>
</dbReference>
<keyword evidence="3 4" id="KW-0501">Molybdenum cofactor biosynthesis</keyword>
<dbReference type="InterPro" id="IPR016155">
    <property type="entry name" value="Mopterin_synth/thiamin_S_b"/>
</dbReference>
<dbReference type="CDD" id="cd00754">
    <property type="entry name" value="Ubl_MoaD"/>
    <property type="match status" value="1"/>
</dbReference>
<dbReference type="InterPro" id="IPR003448">
    <property type="entry name" value="Mopterin_biosynth_MoaE"/>
</dbReference>
<evidence type="ECO:0000256" key="2">
    <source>
        <dbReference type="ARBA" id="ARBA00022679"/>
    </source>
</evidence>
<dbReference type="EMBL" id="VCGU01000459">
    <property type="protein sequence ID" value="TRY61068.1"/>
    <property type="molecule type" value="Genomic_DNA"/>
</dbReference>
<keyword evidence="1 4" id="KW-0963">Cytoplasm</keyword>
<dbReference type="Gene3D" id="3.90.1170.40">
    <property type="entry name" value="Molybdopterin biosynthesis MoaE subunit"/>
    <property type="match status" value="1"/>
</dbReference>
<evidence type="ECO:0000313" key="5">
    <source>
        <dbReference type="EMBL" id="TRY61068.1"/>
    </source>
</evidence>
<feature type="binding site" evidence="4">
    <location>
        <begin position="206"/>
        <end position="208"/>
    </location>
    <ligand>
        <name>substrate</name>
    </ligand>
</feature>
<dbReference type="GO" id="GO:1990140">
    <property type="term" value="C:molybdopterin synthase complex"/>
    <property type="evidence" value="ECO:0007669"/>
    <property type="project" value="UniProtKB-UniRule"/>
</dbReference>
<keyword evidence="6" id="KW-1185">Reference proteome</keyword>
<dbReference type="FunFam" id="3.90.1170.40:FF:000002">
    <property type="entry name" value="Molybdopterin synthase catalytic subunit"/>
    <property type="match status" value="1"/>
</dbReference>
<dbReference type="SUPFAM" id="SSF54285">
    <property type="entry name" value="MoaD/ThiS"/>
    <property type="match status" value="1"/>
</dbReference>
<keyword evidence="2 4" id="KW-0808">Transferase</keyword>
<dbReference type="Gene3D" id="3.10.20.30">
    <property type="match status" value="1"/>
</dbReference>
<gene>
    <name evidence="5" type="ORF">TCAL_09263</name>
</gene>
<dbReference type="UniPathway" id="UPA00344"/>
<dbReference type="OMA" id="KIRSQWN"/>
<dbReference type="InterPro" id="IPR012675">
    <property type="entry name" value="Beta-grasp_dom_sf"/>
</dbReference>
<reference evidence="5 6" key="1">
    <citation type="journal article" date="2018" name="Nat. Ecol. Evol.">
        <title>Genomic signatures of mitonuclear coevolution across populations of Tigriopus californicus.</title>
        <authorList>
            <person name="Barreto F.S."/>
            <person name="Watson E.T."/>
            <person name="Lima T.G."/>
            <person name="Willett C.S."/>
            <person name="Edmands S."/>
            <person name="Li W."/>
            <person name="Burton R.S."/>
        </authorList>
    </citation>
    <scope>NUCLEOTIDE SEQUENCE [LARGE SCALE GENOMIC DNA]</scope>
    <source>
        <strain evidence="5 6">San Diego</strain>
    </source>
</reference>
<evidence type="ECO:0000256" key="4">
    <source>
        <dbReference type="HAMAP-Rule" id="MF_03052"/>
    </source>
</evidence>
<proteinExistence type="inferred from homology"/>
<comment type="subunit">
    <text evidence="4">Heterotetramer; composed of 2 small (MOCS2A) and 2 large (MOCS2B) subunits.</text>
</comment>
<dbReference type="CDD" id="cd00756">
    <property type="entry name" value="MoaE"/>
    <property type="match status" value="1"/>
</dbReference>
<name>A0A553N6K4_TIGCA</name>
<dbReference type="PANTHER" id="PTHR23404">
    <property type="entry name" value="MOLYBDOPTERIN SYNTHASE RELATED"/>
    <property type="match status" value="1"/>
</dbReference>
<dbReference type="GO" id="GO:0006777">
    <property type="term" value="P:Mo-molybdopterin cofactor biosynthetic process"/>
    <property type="evidence" value="ECO:0007669"/>
    <property type="project" value="UniProtKB-UniRule"/>
</dbReference>
<dbReference type="HAMAP" id="MF_03052">
    <property type="entry name" value="MOC2B"/>
    <property type="match status" value="1"/>
</dbReference>
<evidence type="ECO:0000256" key="3">
    <source>
        <dbReference type="ARBA" id="ARBA00023150"/>
    </source>
</evidence>
<dbReference type="STRING" id="6832.A0A553N6K4"/>
<evidence type="ECO:0000256" key="1">
    <source>
        <dbReference type="ARBA" id="ARBA00022490"/>
    </source>
</evidence>
<dbReference type="InterPro" id="IPR036563">
    <property type="entry name" value="MoaE_sf"/>
</dbReference>
<feature type="binding site" evidence="4">
    <location>
        <position position="199"/>
    </location>
    <ligand>
        <name>substrate</name>
    </ligand>
</feature>
<accession>A0A553N6K4</accession>